<dbReference type="AlphaFoldDB" id="A0A3D9KEA9"/>
<comment type="caution">
    <text evidence="4">The sequence shown here is derived from an EMBL/GenBank/DDBJ whole genome shotgun (WGS) entry which is preliminary data.</text>
</comment>
<evidence type="ECO:0000313" key="4">
    <source>
        <dbReference type="EMBL" id="RED84239.1"/>
    </source>
</evidence>
<dbReference type="EMBL" id="QRDZ01000006">
    <property type="protein sequence ID" value="RED84239.1"/>
    <property type="molecule type" value="Genomic_DNA"/>
</dbReference>
<evidence type="ECO:0000313" key="5">
    <source>
        <dbReference type="Proteomes" id="UP000256977"/>
    </source>
</evidence>
<dbReference type="Gene3D" id="3.40.50.720">
    <property type="entry name" value="NAD(P)-binding Rossmann-like Domain"/>
    <property type="match status" value="1"/>
</dbReference>
<dbReference type="GO" id="GO:0000166">
    <property type="term" value="F:nucleotide binding"/>
    <property type="evidence" value="ECO:0007669"/>
    <property type="project" value="InterPro"/>
</dbReference>
<feature type="domain" description="Gfo/Idh/MocA-like oxidoreductase N-terminal" evidence="2">
    <location>
        <begin position="5"/>
        <end position="118"/>
    </location>
</feature>
<evidence type="ECO:0000256" key="1">
    <source>
        <dbReference type="ARBA" id="ARBA00023002"/>
    </source>
</evidence>
<dbReference type="Pfam" id="PF22725">
    <property type="entry name" value="GFO_IDH_MocA_C3"/>
    <property type="match status" value="1"/>
</dbReference>
<dbReference type="InterPro" id="IPR036291">
    <property type="entry name" value="NAD(P)-bd_dom_sf"/>
</dbReference>
<protein>
    <submittedName>
        <fullName evidence="4">Putative dehydrogenase</fullName>
    </submittedName>
</protein>
<keyword evidence="1" id="KW-0560">Oxidoreductase</keyword>
<accession>A0A3D9KEA9</accession>
<reference evidence="4 5" key="1">
    <citation type="submission" date="2018-07" db="EMBL/GenBank/DDBJ databases">
        <title>Genomic Encyclopedia of Type Strains, Phase III (KMG-III): the genomes of soil and plant-associated and newly described type strains.</title>
        <authorList>
            <person name="Whitman W."/>
        </authorList>
    </citation>
    <scope>NUCLEOTIDE SEQUENCE [LARGE SCALE GENOMIC DNA]</scope>
    <source>
        <strain evidence="4 5">CECT 7287</strain>
    </source>
</reference>
<dbReference type="RefSeq" id="WP_116060400.1">
    <property type="nucleotide sequence ID" value="NZ_QRDZ01000006.1"/>
</dbReference>
<evidence type="ECO:0000259" key="2">
    <source>
        <dbReference type="Pfam" id="PF01408"/>
    </source>
</evidence>
<dbReference type="Pfam" id="PF01408">
    <property type="entry name" value="GFO_IDH_MocA"/>
    <property type="match status" value="1"/>
</dbReference>
<proteinExistence type="predicted"/>
<dbReference type="GO" id="GO:0016491">
    <property type="term" value="F:oxidoreductase activity"/>
    <property type="evidence" value="ECO:0007669"/>
    <property type="project" value="UniProtKB-KW"/>
</dbReference>
<dbReference type="PANTHER" id="PTHR43818">
    <property type="entry name" value="BCDNA.GH03377"/>
    <property type="match status" value="1"/>
</dbReference>
<gene>
    <name evidence="4" type="ORF">DFP98_106110</name>
</gene>
<dbReference type="Gene3D" id="3.30.360.10">
    <property type="entry name" value="Dihydrodipicolinate Reductase, domain 2"/>
    <property type="match status" value="1"/>
</dbReference>
<dbReference type="Proteomes" id="UP000256977">
    <property type="component" value="Unassembled WGS sequence"/>
</dbReference>
<feature type="domain" description="GFO/IDH/MocA-like oxidoreductase" evidence="3">
    <location>
        <begin position="134"/>
        <end position="272"/>
    </location>
</feature>
<dbReference type="OrthoDB" id="9815825at2"/>
<organism evidence="4 5">
    <name type="scientific">Cohnella phaseoli</name>
    <dbReference type="NCBI Taxonomy" id="456490"/>
    <lineage>
        <taxon>Bacteria</taxon>
        <taxon>Bacillati</taxon>
        <taxon>Bacillota</taxon>
        <taxon>Bacilli</taxon>
        <taxon>Bacillales</taxon>
        <taxon>Paenibacillaceae</taxon>
        <taxon>Cohnella</taxon>
    </lineage>
</organism>
<dbReference type="InterPro" id="IPR055170">
    <property type="entry name" value="GFO_IDH_MocA-like_dom"/>
</dbReference>
<dbReference type="SUPFAM" id="SSF51735">
    <property type="entry name" value="NAD(P)-binding Rossmann-fold domains"/>
    <property type="match status" value="1"/>
</dbReference>
<dbReference type="InterPro" id="IPR000683">
    <property type="entry name" value="Gfo/Idh/MocA-like_OxRdtase_N"/>
</dbReference>
<dbReference type="InterPro" id="IPR050463">
    <property type="entry name" value="Gfo/Idh/MocA_oxidrdct_glycsds"/>
</dbReference>
<name>A0A3D9KEA9_9BACL</name>
<dbReference type="PANTHER" id="PTHR43818:SF11">
    <property type="entry name" value="BCDNA.GH03377"/>
    <property type="match status" value="1"/>
</dbReference>
<evidence type="ECO:0000259" key="3">
    <source>
        <dbReference type="Pfam" id="PF22725"/>
    </source>
</evidence>
<keyword evidence="5" id="KW-1185">Reference proteome</keyword>
<sequence>MSRQVNIGVIGLGGMARFHIEQLEKVEGVRIVALCDVSEEALAEVGARLNVSEERRYREAGALIADAGVEGVVAVTPNDSHAAILLGCIAAGKPLFAEKPLTRTLDEAREVLEAYRSSPIPLLINFSYRNGPAFQAARKFVAEGKLGRINHLFVQYLQDWGSTVKNTPFLWRFDEAVTGTGTLGDLGSHMIDVAEYLTGGRMAELQAMLTTIVPERADLRSGEPVPVRVDDFACFNARFADGAVGVFQTSRNALGSGNQHEVALYGEKGTLRVSTLNDRELVWTYPTEDGRETVTETIDVAGNEGLNPWAEFAARIRGDRPANPLFAGLEDGYRNQLLLETVVRANAARAAVAVEAE</sequence>
<dbReference type="SUPFAM" id="SSF55347">
    <property type="entry name" value="Glyceraldehyde-3-phosphate dehydrogenase-like, C-terminal domain"/>
    <property type="match status" value="1"/>
</dbReference>